<evidence type="ECO:0000256" key="9">
    <source>
        <dbReference type="ARBA" id="ARBA00022764"/>
    </source>
</evidence>
<evidence type="ECO:0000256" key="8">
    <source>
        <dbReference type="ARBA" id="ARBA00022737"/>
    </source>
</evidence>
<feature type="compositionally biased region" description="Basic and acidic residues" evidence="16">
    <location>
        <begin position="104"/>
        <end position="118"/>
    </location>
</feature>
<evidence type="ECO:0000256" key="13">
    <source>
        <dbReference type="ARBA" id="ARBA00032850"/>
    </source>
</evidence>
<feature type="binding site" evidence="15">
    <location>
        <begin position="245"/>
        <end position="247"/>
    </location>
    <ligand>
        <name>substrate</name>
    </ligand>
</feature>
<feature type="binding site" evidence="15">
    <location>
        <position position="143"/>
    </location>
    <ligand>
        <name>substrate</name>
    </ligand>
</feature>
<dbReference type="AlphaFoldDB" id="A0A0D6MHH2"/>
<dbReference type="GO" id="GO:0042597">
    <property type="term" value="C:periplasmic space"/>
    <property type="evidence" value="ECO:0007669"/>
    <property type="project" value="UniProtKB-SubCell"/>
</dbReference>
<dbReference type="PANTHER" id="PTHR22939">
    <property type="entry name" value="SERINE PROTEASE FAMILY S1C HTRA-RELATED"/>
    <property type="match status" value="1"/>
</dbReference>
<evidence type="ECO:0000256" key="2">
    <source>
        <dbReference type="ARBA" id="ARBA00004418"/>
    </source>
</evidence>
<dbReference type="Pfam" id="PF13180">
    <property type="entry name" value="PDZ_2"/>
    <property type="match status" value="2"/>
</dbReference>
<feature type="signal peptide" evidence="17">
    <location>
        <begin position="1"/>
        <end position="26"/>
    </location>
</feature>
<proteinExistence type="inferred from homology"/>
<evidence type="ECO:0000256" key="5">
    <source>
        <dbReference type="ARBA" id="ARBA00013958"/>
    </source>
</evidence>
<reference evidence="19 20" key="1">
    <citation type="submission" date="2012-10" db="EMBL/GenBank/DDBJ databases">
        <title>Genome sequencing of Tanticharoenia sakaeratensis NBRC 103193.</title>
        <authorList>
            <person name="Azuma Y."/>
            <person name="Hadano H."/>
            <person name="Hirakawa H."/>
            <person name="Matsushita K."/>
        </authorList>
    </citation>
    <scope>NUCLEOTIDE SEQUENCE [LARGE SCALE GENOMIC DNA]</scope>
    <source>
        <strain evidence="19 20">NBRC 103193</strain>
    </source>
</reference>
<evidence type="ECO:0000313" key="20">
    <source>
        <dbReference type="Proteomes" id="UP000032679"/>
    </source>
</evidence>
<feature type="binding site" evidence="15">
    <location>
        <position position="173"/>
    </location>
    <ligand>
        <name>substrate</name>
    </ligand>
</feature>
<keyword evidence="10" id="KW-0378">Hydrolase</keyword>
<evidence type="ECO:0000256" key="11">
    <source>
        <dbReference type="ARBA" id="ARBA00022825"/>
    </source>
</evidence>
<accession>A0A0D6MHH2</accession>
<evidence type="ECO:0000256" key="6">
    <source>
        <dbReference type="ARBA" id="ARBA00022670"/>
    </source>
</evidence>
<dbReference type="PROSITE" id="PS50106">
    <property type="entry name" value="PDZ"/>
    <property type="match status" value="1"/>
</dbReference>
<feature type="active site" description="Charge relay system" evidence="14">
    <location>
        <position position="247"/>
    </location>
</feature>
<evidence type="ECO:0000313" key="19">
    <source>
        <dbReference type="EMBL" id="GAN52946.1"/>
    </source>
</evidence>
<dbReference type="CDD" id="cd10839">
    <property type="entry name" value="cpPDZ1_DegP-like"/>
    <property type="match status" value="1"/>
</dbReference>
<name>A0A0D6MHH2_9PROT</name>
<dbReference type="EMBL" id="BALE01000004">
    <property type="protein sequence ID" value="GAN52946.1"/>
    <property type="molecule type" value="Genomic_DNA"/>
</dbReference>
<dbReference type="GO" id="GO:0004252">
    <property type="term" value="F:serine-type endopeptidase activity"/>
    <property type="evidence" value="ECO:0007669"/>
    <property type="project" value="InterPro"/>
</dbReference>
<feature type="compositionally biased region" description="Acidic residues" evidence="16">
    <location>
        <begin position="76"/>
        <end position="89"/>
    </location>
</feature>
<evidence type="ECO:0000256" key="12">
    <source>
        <dbReference type="ARBA" id="ARBA00023016"/>
    </source>
</evidence>
<keyword evidence="9" id="KW-0574">Periplasm</keyword>
<keyword evidence="11" id="KW-0720">Serine protease</keyword>
<dbReference type="SUPFAM" id="SSF50494">
    <property type="entry name" value="Trypsin-like serine proteases"/>
    <property type="match status" value="1"/>
</dbReference>
<dbReference type="InterPro" id="IPR001478">
    <property type="entry name" value="PDZ"/>
</dbReference>
<evidence type="ECO:0000256" key="1">
    <source>
        <dbReference type="ARBA" id="ARBA00001772"/>
    </source>
</evidence>
<dbReference type="PRINTS" id="PR00834">
    <property type="entry name" value="PROTEASES2C"/>
</dbReference>
<dbReference type="InterPro" id="IPR036034">
    <property type="entry name" value="PDZ_sf"/>
</dbReference>
<dbReference type="Pfam" id="PF13365">
    <property type="entry name" value="Trypsin_2"/>
    <property type="match status" value="1"/>
</dbReference>
<keyword evidence="12" id="KW-0346">Stress response</keyword>
<organism evidence="19 20">
    <name type="scientific">Tanticharoenia sakaeratensis NBRC 103193</name>
    <dbReference type="NCBI Taxonomy" id="1231623"/>
    <lineage>
        <taxon>Bacteria</taxon>
        <taxon>Pseudomonadati</taxon>
        <taxon>Pseudomonadota</taxon>
        <taxon>Alphaproteobacteria</taxon>
        <taxon>Acetobacterales</taxon>
        <taxon>Acetobacteraceae</taxon>
        <taxon>Tanticharoenia</taxon>
    </lineage>
</organism>
<dbReference type="InterPro" id="IPR001940">
    <property type="entry name" value="Peptidase_S1C"/>
</dbReference>
<evidence type="ECO:0000256" key="14">
    <source>
        <dbReference type="PIRSR" id="PIRSR611782-1"/>
    </source>
</evidence>
<dbReference type="SUPFAM" id="SSF50156">
    <property type="entry name" value="PDZ domain-like"/>
    <property type="match status" value="2"/>
</dbReference>
<dbReference type="PANTHER" id="PTHR22939:SF130">
    <property type="entry name" value="PERIPLASMIC SERINE ENDOPROTEASE DEGP-LIKE-RELATED"/>
    <property type="match status" value="1"/>
</dbReference>
<evidence type="ECO:0000256" key="4">
    <source>
        <dbReference type="ARBA" id="ARBA00013035"/>
    </source>
</evidence>
<dbReference type="FunFam" id="2.40.10.120:FF:000007">
    <property type="entry name" value="Periplasmic serine endoprotease DegP-like"/>
    <property type="match status" value="1"/>
</dbReference>
<dbReference type="EC" id="3.4.21.107" evidence="4"/>
<dbReference type="NCBIfam" id="TIGR02037">
    <property type="entry name" value="degP_htrA_DO"/>
    <property type="match status" value="1"/>
</dbReference>
<dbReference type="InterPro" id="IPR011782">
    <property type="entry name" value="Pept_S1C_Do"/>
</dbReference>
<dbReference type="STRING" id="1231623.Tasa_004_011"/>
<keyword evidence="8" id="KW-0677">Repeat</keyword>
<comment type="subcellular location">
    <subcellularLocation>
        <location evidence="2">Periplasm</location>
    </subcellularLocation>
</comment>
<feature type="region of interest" description="Disordered" evidence="16">
    <location>
        <begin position="69"/>
        <end position="118"/>
    </location>
</feature>
<evidence type="ECO:0000259" key="18">
    <source>
        <dbReference type="PROSITE" id="PS50106"/>
    </source>
</evidence>
<dbReference type="RefSeq" id="WP_048846439.1">
    <property type="nucleotide sequence ID" value="NZ_BALE01000004.1"/>
</dbReference>
<feature type="chain" id="PRO_5038813583" description="Probable periplasmic serine endoprotease DegP-like" evidence="17">
    <location>
        <begin position="27"/>
        <end position="511"/>
    </location>
</feature>
<keyword evidence="7 17" id="KW-0732">Signal</keyword>
<feature type="binding site" evidence="15">
    <location>
        <begin position="263"/>
        <end position="267"/>
    </location>
    <ligand>
        <name>substrate</name>
    </ligand>
</feature>
<protein>
    <recommendedName>
        <fullName evidence="5">Probable periplasmic serine endoprotease DegP-like</fullName>
        <ecNumber evidence="4">3.4.21.107</ecNumber>
    </recommendedName>
    <alternativeName>
        <fullName evidence="13">Protease Do</fullName>
    </alternativeName>
</protein>
<dbReference type="GO" id="GO:0006508">
    <property type="term" value="P:proteolysis"/>
    <property type="evidence" value="ECO:0007669"/>
    <property type="project" value="UniProtKB-KW"/>
</dbReference>
<feature type="active site" description="Charge relay system" evidence="14">
    <location>
        <position position="143"/>
    </location>
</feature>
<dbReference type="Proteomes" id="UP000032679">
    <property type="component" value="Unassembled WGS sequence"/>
</dbReference>
<dbReference type="InterPro" id="IPR009003">
    <property type="entry name" value="Peptidase_S1_PA"/>
</dbReference>
<evidence type="ECO:0000256" key="15">
    <source>
        <dbReference type="PIRSR" id="PIRSR611782-2"/>
    </source>
</evidence>
<feature type="domain" description="PDZ" evidence="18">
    <location>
        <begin position="387"/>
        <end position="499"/>
    </location>
</feature>
<comment type="similarity">
    <text evidence="3">Belongs to the peptidase S1C family.</text>
</comment>
<keyword evidence="20" id="KW-1185">Reference proteome</keyword>
<evidence type="ECO:0000256" key="3">
    <source>
        <dbReference type="ARBA" id="ARBA00010541"/>
    </source>
</evidence>
<dbReference type="Gene3D" id="2.40.10.120">
    <property type="match status" value="1"/>
</dbReference>
<dbReference type="OrthoDB" id="9758917at2"/>
<feature type="active site" description="Charge relay system" evidence="14">
    <location>
        <position position="173"/>
    </location>
</feature>
<evidence type="ECO:0000256" key="16">
    <source>
        <dbReference type="SAM" id="MobiDB-lite"/>
    </source>
</evidence>
<comment type="catalytic activity">
    <reaction evidence="1">
        <text>Acts on substrates that are at least partially unfolded. The cleavage site P1 residue is normally between a pair of hydrophobic residues, such as Val-|-Val.</text>
        <dbReference type="EC" id="3.4.21.107"/>
    </reaction>
</comment>
<gene>
    <name evidence="19" type="ORF">Tasa_004_011</name>
</gene>
<feature type="region of interest" description="Disordered" evidence="16">
    <location>
        <begin position="392"/>
        <end position="411"/>
    </location>
</feature>
<sequence>MTHIRPTRSARLRIAATLATSLAAFAAFPAPSRADAPAPSTSTPRMIPVSFADMAQRLLPAVVNISISGTLRPGQDEQDDGGGSGEEDQGPQIPQFPPGSPMDRFFHQFMDHPPGEEAEPRKIQALGSGFIIDPAGYVVTNNHVVAEADTVSVTLQDNTVLPARIVGRDPSTDLALLKVESKTPLPAVPFGDSDTARVGDWVLAIGNPFGLSGTVTAGIVSSRGRDIQAGLYDDFIQTDASINRGNSGGPLFDLHGNVIGINTMIYAASGGSVGIGFAIPSDDARVVIDQLRKTGHVSRGWIGVKVQNVTPEIASSLKLSPARGAQIASVDDKGPAAKAGLQKDDVVQSVQGKPIEGHMLPRLIAQMQPGSTVDLGIWRKGKTMAITVTVARSPDQPAPPAKGQKPGPSEVSLAPLGLSVSLLDDALRQKNHLGDDQRGVLVSAVTSGGPAATHGIKVGDLVTEVGQDEVDTPDAVQQALTRAQGQKARSILLLVQNEAGLRWVPFPLSPH</sequence>
<evidence type="ECO:0000256" key="7">
    <source>
        <dbReference type="ARBA" id="ARBA00022729"/>
    </source>
</evidence>
<dbReference type="SMART" id="SM00228">
    <property type="entry name" value="PDZ"/>
    <property type="match status" value="2"/>
</dbReference>
<evidence type="ECO:0000256" key="10">
    <source>
        <dbReference type="ARBA" id="ARBA00022801"/>
    </source>
</evidence>
<comment type="caution">
    <text evidence="19">The sequence shown here is derived from an EMBL/GenBank/DDBJ whole genome shotgun (WGS) entry which is preliminary data.</text>
</comment>
<keyword evidence="6" id="KW-0645">Protease</keyword>
<dbReference type="Gene3D" id="2.30.42.10">
    <property type="match status" value="2"/>
</dbReference>
<evidence type="ECO:0000256" key="17">
    <source>
        <dbReference type="SAM" id="SignalP"/>
    </source>
</evidence>